<accession>H0HNF2</accession>
<evidence type="ECO:0000313" key="2">
    <source>
        <dbReference type="EMBL" id="EHK57724.1"/>
    </source>
</evidence>
<dbReference type="Proteomes" id="UP000003250">
    <property type="component" value="Unassembled WGS sequence"/>
</dbReference>
<proteinExistence type="predicted"/>
<sequence length="69" mass="7649">MNHKQIELGERNRAAVRALLASRLGISRTEIAERLELSAMAVTRHVAAIRAEWGAATLPTRRGKGEDRD</sequence>
<dbReference type="InterPro" id="IPR013196">
    <property type="entry name" value="HTH_11"/>
</dbReference>
<organism evidence="2 3">
    <name type="scientific">Mesorhizobium alhagi CCNWXJ12-2</name>
    <dbReference type="NCBI Taxonomy" id="1107882"/>
    <lineage>
        <taxon>Bacteria</taxon>
        <taxon>Pseudomonadati</taxon>
        <taxon>Pseudomonadota</taxon>
        <taxon>Alphaproteobacteria</taxon>
        <taxon>Hyphomicrobiales</taxon>
        <taxon>Phyllobacteriaceae</taxon>
        <taxon>Allomesorhizobium</taxon>
    </lineage>
</organism>
<name>H0HNF2_9HYPH</name>
<dbReference type="SUPFAM" id="SSF46785">
    <property type="entry name" value="Winged helix' DNA-binding domain"/>
    <property type="match status" value="1"/>
</dbReference>
<gene>
    <name evidence="2" type="ORF">MAXJ12_08374</name>
</gene>
<dbReference type="InterPro" id="IPR036390">
    <property type="entry name" value="WH_DNA-bd_sf"/>
</dbReference>
<evidence type="ECO:0000313" key="3">
    <source>
        <dbReference type="Proteomes" id="UP000003250"/>
    </source>
</evidence>
<dbReference type="InterPro" id="IPR036388">
    <property type="entry name" value="WH-like_DNA-bd_sf"/>
</dbReference>
<dbReference type="EMBL" id="AHAM01000057">
    <property type="protein sequence ID" value="EHK57724.1"/>
    <property type="molecule type" value="Genomic_DNA"/>
</dbReference>
<dbReference type="AlphaFoldDB" id="H0HNF2"/>
<dbReference type="Gene3D" id="1.10.10.10">
    <property type="entry name" value="Winged helix-like DNA-binding domain superfamily/Winged helix DNA-binding domain"/>
    <property type="match status" value="1"/>
</dbReference>
<keyword evidence="3" id="KW-1185">Reference proteome</keyword>
<reference evidence="2 3" key="1">
    <citation type="journal article" date="2012" name="J. Bacteriol.">
        <title>Draft Genome Sequence of Mesorhizobium alhagi CCNWXJ12-2T, a Novel Salt-Resistant Species Isolated from the Desert of Northwestern China.</title>
        <authorList>
            <person name="Zhou M."/>
            <person name="Chen W."/>
            <person name="Chen H."/>
            <person name="Wei G."/>
        </authorList>
    </citation>
    <scope>NUCLEOTIDE SEQUENCE [LARGE SCALE GENOMIC DNA]</scope>
    <source>
        <strain evidence="2 3">CCNWXJ12-2</strain>
    </source>
</reference>
<evidence type="ECO:0000259" key="1">
    <source>
        <dbReference type="Pfam" id="PF08279"/>
    </source>
</evidence>
<feature type="domain" description="Helix-turn-helix type 11" evidence="1">
    <location>
        <begin position="13"/>
        <end position="65"/>
    </location>
</feature>
<dbReference type="Pfam" id="PF08279">
    <property type="entry name" value="HTH_11"/>
    <property type="match status" value="1"/>
</dbReference>
<protein>
    <recommendedName>
        <fullName evidence="1">Helix-turn-helix type 11 domain-containing protein</fullName>
    </recommendedName>
</protein>